<name>A0A117I3P3_PAEAM</name>
<gene>
    <name evidence="2" type="ORF">PAHA3_5788</name>
</gene>
<reference evidence="2 3" key="1">
    <citation type="journal article" date="2016" name="Genome Announc.">
        <title>Draft Genome Sequence of Paenibacillus amylolyticus Heshi-A3, Isolated from Fermented Rice Bran in a Japanese Fermented Seafood Dish.</title>
        <authorList>
            <person name="Akuzawa S."/>
            <person name="Nagaoka J."/>
            <person name="Kanekatsu M."/>
            <person name="Kubota E."/>
            <person name="Ohtake R."/>
            <person name="Suzuki T."/>
            <person name="Kanesaki Y."/>
        </authorList>
    </citation>
    <scope>NUCLEOTIDE SEQUENCE [LARGE SCALE GENOMIC DNA]</scope>
    <source>
        <strain evidence="2 3">Heshi-A3</strain>
    </source>
</reference>
<evidence type="ECO:0000256" key="1">
    <source>
        <dbReference type="SAM" id="Coils"/>
    </source>
</evidence>
<proteinExistence type="predicted"/>
<dbReference type="EMBL" id="BCNV01000011">
    <property type="protein sequence ID" value="GAS85654.1"/>
    <property type="molecule type" value="Genomic_DNA"/>
</dbReference>
<keyword evidence="1" id="KW-0175">Coiled coil</keyword>
<reference evidence="3" key="2">
    <citation type="submission" date="2016-01" db="EMBL/GenBank/DDBJ databases">
        <title>Draft Genome Sequence of Paenibacillus amylolyticus Heshi-A3 that Was Isolated from Fermented Rice Bran with Aging Salted Mackerel, Which Was Named Heshiko as Traditional Fermented Seafood in Japan.</title>
        <authorList>
            <person name="Akuzawa S."/>
            <person name="Nakagawa J."/>
            <person name="Kanekatsu T."/>
            <person name="Kubota E."/>
            <person name="Ohtake R."/>
            <person name="Suzuki T."/>
            <person name="Kanesaki Y."/>
        </authorList>
    </citation>
    <scope>NUCLEOTIDE SEQUENCE [LARGE SCALE GENOMIC DNA]</scope>
    <source>
        <strain evidence="3">Heshi-A3</strain>
    </source>
</reference>
<evidence type="ECO:0000313" key="3">
    <source>
        <dbReference type="Proteomes" id="UP000069697"/>
    </source>
</evidence>
<feature type="coiled-coil region" evidence="1">
    <location>
        <begin position="118"/>
        <end position="145"/>
    </location>
</feature>
<comment type="caution">
    <text evidence="2">The sequence shown here is derived from an EMBL/GenBank/DDBJ whole genome shotgun (WGS) entry which is preliminary data.</text>
</comment>
<sequence length="206" mass="23055">MIKFDKLDQFKKQREANSAKQDELYTKQAQATEAVVEAKRKYTELVERSIRDGVDLDAEIDKADVNVSDAQRVARRIEAQIQATSVSKGLKVTPEDVAGAWNTDVAPVYFESVLNPAIDELAQAAEAYRQAYEKATAAAKKIEDERWEMIRTIDPAGFSAKIGRGRFMYNTKSPDLSNPGSPFNQATLTSRDLQQLDNQRRAAILI</sequence>
<accession>A0A117I3P3</accession>
<organism evidence="2 3">
    <name type="scientific">Paenibacillus amylolyticus</name>
    <dbReference type="NCBI Taxonomy" id="1451"/>
    <lineage>
        <taxon>Bacteria</taxon>
        <taxon>Bacillati</taxon>
        <taxon>Bacillota</taxon>
        <taxon>Bacilli</taxon>
        <taxon>Bacillales</taxon>
        <taxon>Paenibacillaceae</taxon>
        <taxon>Paenibacillus</taxon>
    </lineage>
</organism>
<evidence type="ECO:0000313" key="2">
    <source>
        <dbReference type="EMBL" id="GAS85654.1"/>
    </source>
</evidence>
<dbReference type="AlphaFoldDB" id="A0A117I3P3"/>
<protein>
    <submittedName>
        <fullName evidence="2">Uncharacterized protein</fullName>
    </submittedName>
</protein>
<dbReference type="Proteomes" id="UP000069697">
    <property type="component" value="Unassembled WGS sequence"/>
</dbReference>
<dbReference type="RefSeq" id="WP_062837959.1">
    <property type="nucleotide sequence ID" value="NZ_BCNV01000011.1"/>
</dbReference>